<feature type="domain" description="ABC transmembrane type-1" evidence="10">
    <location>
        <begin position="9"/>
        <end position="166"/>
    </location>
</feature>
<name>A0A9X0A7I9_9CNID</name>
<dbReference type="EMBL" id="MU825396">
    <property type="protein sequence ID" value="KAJ7394430.1"/>
    <property type="molecule type" value="Genomic_DNA"/>
</dbReference>
<dbReference type="PROSITE" id="PS50929">
    <property type="entry name" value="ABC_TM1F"/>
    <property type="match status" value="1"/>
</dbReference>
<sequence length="236" mass="27143">MTFSEWTELQWSFFRLWLSVFELVCLTPLMWIVIGWQAVVGLICLLLFSPISAHLSYLSGDFRVMTAEVTDRRLNLLNEVISGIRTVKTNTMEWFYGEKITQIRRREMEIIRWKSGLLSCLFSISFYSHTVPTFVAVLLLAVSHQHLTPVNVFMLLAMLSMLKSSVLKFLGDGCQTLYESYASLNRIQQFLLLENLPTLPGSCSTENLTFEGSPALKNNVFITDNNNQARIQRVIW</sequence>
<evidence type="ECO:0000313" key="12">
    <source>
        <dbReference type="Proteomes" id="UP001163046"/>
    </source>
</evidence>
<keyword evidence="4 9" id="KW-0812">Transmembrane</keyword>
<dbReference type="Pfam" id="PF00664">
    <property type="entry name" value="ABC_membrane"/>
    <property type="match status" value="1"/>
</dbReference>
<feature type="transmembrane region" description="Helical" evidence="9">
    <location>
        <begin position="20"/>
        <end position="48"/>
    </location>
</feature>
<keyword evidence="6" id="KW-0067">ATP-binding</keyword>
<accession>A0A9X0A7I9</accession>
<evidence type="ECO:0000256" key="5">
    <source>
        <dbReference type="ARBA" id="ARBA00022741"/>
    </source>
</evidence>
<dbReference type="InterPro" id="IPR011527">
    <property type="entry name" value="ABC1_TM_dom"/>
</dbReference>
<comment type="similarity">
    <text evidence="2">Belongs to the ABC transporter superfamily. ABCC family. Conjugate transporter (TC 3.A.1.208) subfamily.</text>
</comment>
<dbReference type="InterPro" id="IPR036640">
    <property type="entry name" value="ABC1_TM_sf"/>
</dbReference>
<protein>
    <recommendedName>
        <fullName evidence="10">ABC transmembrane type-1 domain-containing protein</fullName>
    </recommendedName>
</protein>
<keyword evidence="7 9" id="KW-1133">Transmembrane helix</keyword>
<evidence type="ECO:0000256" key="8">
    <source>
        <dbReference type="ARBA" id="ARBA00023136"/>
    </source>
</evidence>
<dbReference type="OrthoDB" id="6500128at2759"/>
<dbReference type="Proteomes" id="UP001163046">
    <property type="component" value="Unassembled WGS sequence"/>
</dbReference>
<keyword evidence="12" id="KW-1185">Reference proteome</keyword>
<evidence type="ECO:0000256" key="6">
    <source>
        <dbReference type="ARBA" id="ARBA00022840"/>
    </source>
</evidence>
<gene>
    <name evidence="11" type="ORF">OS493_000239</name>
</gene>
<comment type="subcellular location">
    <subcellularLocation>
        <location evidence="1">Membrane</location>
        <topology evidence="1">Multi-pass membrane protein</topology>
    </subcellularLocation>
</comment>
<proteinExistence type="inferred from homology"/>
<dbReference type="SUPFAM" id="SSF90123">
    <property type="entry name" value="ABC transporter transmembrane region"/>
    <property type="match status" value="1"/>
</dbReference>
<dbReference type="AlphaFoldDB" id="A0A9X0A7I9"/>
<evidence type="ECO:0000256" key="9">
    <source>
        <dbReference type="SAM" id="Phobius"/>
    </source>
</evidence>
<reference evidence="11" key="1">
    <citation type="submission" date="2023-01" db="EMBL/GenBank/DDBJ databases">
        <title>Genome assembly of the deep-sea coral Lophelia pertusa.</title>
        <authorList>
            <person name="Herrera S."/>
            <person name="Cordes E."/>
        </authorList>
    </citation>
    <scope>NUCLEOTIDE SEQUENCE</scope>
    <source>
        <strain evidence="11">USNM1676648</strain>
        <tissue evidence="11">Polyp</tissue>
    </source>
</reference>
<dbReference type="PANTHER" id="PTHR24223">
    <property type="entry name" value="ATP-BINDING CASSETTE SUB-FAMILY C"/>
    <property type="match status" value="1"/>
</dbReference>
<evidence type="ECO:0000256" key="7">
    <source>
        <dbReference type="ARBA" id="ARBA00022989"/>
    </source>
</evidence>
<evidence type="ECO:0000256" key="2">
    <source>
        <dbReference type="ARBA" id="ARBA00009726"/>
    </source>
</evidence>
<dbReference type="InterPro" id="IPR050173">
    <property type="entry name" value="ABC_transporter_C-like"/>
</dbReference>
<keyword evidence="8 9" id="KW-0472">Membrane</keyword>
<organism evidence="11 12">
    <name type="scientific">Desmophyllum pertusum</name>
    <dbReference type="NCBI Taxonomy" id="174260"/>
    <lineage>
        <taxon>Eukaryota</taxon>
        <taxon>Metazoa</taxon>
        <taxon>Cnidaria</taxon>
        <taxon>Anthozoa</taxon>
        <taxon>Hexacorallia</taxon>
        <taxon>Scleractinia</taxon>
        <taxon>Caryophylliina</taxon>
        <taxon>Caryophylliidae</taxon>
        <taxon>Desmophyllum</taxon>
    </lineage>
</organism>
<evidence type="ECO:0000256" key="4">
    <source>
        <dbReference type="ARBA" id="ARBA00022692"/>
    </source>
</evidence>
<dbReference type="PANTHER" id="PTHR24223:SF456">
    <property type="entry name" value="MULTIDRUG RESISTANCE-ASSOCIATED PROTEIN LETHAL(2)03659"/>
    <property type="match status" value="1"/>
</dbReference>
<feature type="transmembrane region" description="Helical" evidence="9">
    <location>
        <begin position="110"/>
        <end position="128"/>
    </location>
</feature>
<dbReference type="GO" id="GO:0005524">
    <property type="term" value="F:ATP binding"/>
    <property type="evidence" value="ECO:0007669"/>
    <property type="project" value="UniProtKB-KW"/>
</dbReference>
<dbReference type="GO" id="GO:0140359">
    <property type="term" value="F:ABC-type transporter activity"/>
    <property type="evidence" value="ECO:0007669"/>
    <property type="project" value="InterPro"/>
</dbReference>
<keyword evidence="3" id="KW-0813">Transport</keyword>
<evidence type="ECO:0000256" key="3">
    <source>
        <dbReference type="ARBA" id="ARBA00022448"/>
    </source>
</evidence>
<keyword evidence="5" id="KW-0547">Nucleotide-binding</keyword>
<evidence type="ECO:0000259" key="10">
    <source>
        <dbReference type="PROSITE" id="PS50929"/>
    </source>
</evidence>
<dbReference type="Gene3D" id="1.20.1560.10">
    <property type="entry name" value="ABC transporter type 1, transmembrane domain"/>
    <property type="match status" value="1"/>
</dbReference>
<evidence type="ECO:0000256" key="1">
    <source>
        <dbReference type="ARBA" id="ARBA00004141"/>
    </source>
</evidence>
<comment type="caution">
    <text evidence="11">The sequence shown here is derived from an EMBL/GenBank/DDBJ whole genome shotgun (WGS) entry which is preliminary data.</text>
</comment>
<dbReference type="GO" id="GO:0016020">
    <property type="term" value="C:membrane"/>
    <property type="evidence" value="ECO:0007669"/>
    <property type="project" value="UniProtKB-SubCell"/>
</dbReference>
<evidence type="ECO:0000313" key="11">
    <source>
        <dbReference type="EMBL" id="KAJ7394430.1"/>
    </source>
</evidence>